<name>A0A5C2RKL6_9APHY</name>
<proteinExistence type="predicted"/>
<accession>A0A5C2RKL6</accession>
<dbReference type="AlphaFoldDB" id="A0A5C2RKL6"/>
<gene>
    <name evidence="2" type="ORF">L227DRAFT_568781</name>
</gene>
<dbReference type="Proteomes" id="UP000313359">
    <property type="component" value="Unassembled WGS sequence"/>
</dbReference>
<feature type="compositionally biased region" description="Polar residues" evidence="1">
    <location>
        <begin position="168"/>
        <end position="181"/>
    </location>
</feature>
<dbReference type="OrthoDB" id="2728951at2759"/>
<protein>
    <submittedName>
        <fullName evidence="2">Uncharacterized protein</fullName>
    </submittedName>
</protein>
<keyword evidence="3" id="KW-1185">Reference proteome</keyword>
<sequence length="325" mass="36743">MPPELIDPRHDNKPIETNIANWIHSGLYLTSPAGFLQYYYRALCQIAYHFNRQVPDKHRLQIDFNKLAECMSIEDSDGNIRHAEPWEFHPGSQTVSTEFGCARADCPRLWDEHKVKREASIPHCVYLNKQRQNTANAAASKKANPKKRKAQTSPGNSAPAPNAKKSKTALTADNSSNTNALSARKRKHRDESDESDDEVDELQDDTEGELDEDSSYRKRMRLDVAAPLHACSKGVQRGSAVCIIAHIPFKTAVICIRDYQMPSPPDPSRSQSRSALYDWPRENEELYRDVEFTFGSPIIEETSMQEHGDGEQQNEESQGSQAPYV</sequence>
<evidence type="ECO:0000313" key="2">
    <source>
        <dbReference type="EMBL" id="RPD52142.1"/>
    </source>
</evidence>
<organism evidence="2 3">
    <name type="scientific">Lentinus tigrinus ALCF2SS1-6</name>
    <dbReference type="NCBI Taxonomy" id="1328759"/>
    <lineage>
        <taxon>Eukaryota</taxon>
        <taxon>Fungi</taxon>
        <taxon>Dikarya</taxon>
        <taxon>Basidiomycota</taxon>
        <taxon>Agaricomycotina</taxon>
        <taxon>Agaricomycetes</taxon>
        <taxon>Polyporales</taxon>
        <taxon>Polyporaceae</taxon>
        <taxon>Lentinus</taxon>
    </lineage>
</organism>
<evidence type="ECO:0000256" key="1">
    <source>
        <dbReference type="SAM" id="MobiDB-lite"/>
    </source>
</evidence>
<feature type="compositionally biased region" description="Acidic residues" evidence="1">
    <location>
        <begin position="192"/>
        <end position="213"/>
    </location>
</feature>
<evidence type="ECO:0000313" key="3">
    <source>
        <dbReference type="Proteomes" id="UP000313359"/>
    </source>
</evidence>
<reference evidence="2" key="1">
    <citation type="journal article" date="2018" name="Genome Biol. Evol.">
        <title>Genomics and development of Lentinus tigrinus, a white-rot wood-decaying mushroom with dimorphic fruiting bodies.</title>
        <authorList>
            <person name="Wu B."/>
            <person name="Xu Z."/>
            <person name="Knudson A."/>
            <person name="Carlson A."/>
            <person name="Chen N."/>
            <person name="Kovaka S."/>
            <person name="LaButti K."/>
            <person name="Lipzen A."/>
            <person name="Pennachio C."/>
            <person name="Riley R."/>
            <person name="Schakwitz W."/>
            <person name="Umezawa K."/>
            <person name="Ohm R.A."/>
            <person name="Grigoriev I.V."/>
            <person name="Nagy L.G."/>
            <person name="Gibbons J."/>
            <person name="Hibbett D."/>
        </authorList>
    </citation>
    <scope>NUCLEOTIDE SEQUENCE [LARGE SCALE GENOMIC DNA]</scope>
    <source>
        <strain evidence="2">ALCF2SS1-6</strain>
    </source>
</reference>
<feature type="region of interest" description="Disordered" evidence="1">
    <location>
        <begin position="298"/>
        <end position="325"/>
    </location>
</feature>
<feature type="region of interest" description="Disordered" evidence="1">
    <location>
        <begin position="135"/>
        <end position="214"/>
    </location>
</feature>
<feature type="compositionally biased region" description="Low complexity" evidence="1">
    <location>
        <begin position="315"/>
        <end position="325"/>
    </location>
</feature>
<dbReference type="EMBL" id="ML122416">
    <property type="protein sequence ID" value="RPD52142.1"/>
    <property type="molecule type" value="Genomic_DNA"/>
</dbReference>